<keyword evidence="4 5" id="KW-0472">Membrane</keyword>
<name>A0A485KPJ9_9STRA</name>
<keyword evidence="6" id="KW-0732">Signal</keyword>
<evidence type="ECO:0000313" key="9">
    <source>
        <dbReference type="Proteomes" id="UP000332933"/>
    </source>
</evidence>
<evidence type="ECO:0000256" key="4">
    <source>
        <dbReference type="ARBA" id="ARBA00023136"/>
    </source>
</evidence>
<keyword evidence="5" id="KW-0187">Copper transport</keyword>
<organism evidence="8 9">
    <name type="scientific">Aphanomyces stellatus</name>
    <dbReference type="NCBI Taxonomy" id="120398"/>
    <lineage>
        <taxon>Eukaryota</taxon>
        <taxon>Sar</taxon>
        <taxon>Stramenopiles</taxon>
        <taxon>Oomycota</taxon>
        <taxon>Saprolegniomycetes</taxon>
        <taxon>Saprolegniales</taxon>
        <taxon>Verrucalvaceae</taxon>
        <taxon>Aphanomyces</taxon>
    </lineage>
</organism>
<comment type="subcellular location">
    <subcellularLocation>
        <location evidence="1 5">Membrane</location>
        <topology evidence="1 5">Multi-pass membrane protein</topology>
    </subcellularLocation>
</comment>
<comment type="similarity">
    <text evidence="5">Belongs to the copper transporter (Ctr) (TC 1.A.56) family. SLC31A subfamily.</text>
</comment>
<gene>
    <name evidence="8" type="primary">Aste57867_9854</name>
    <name evidence="7" type="ORF">As57867_009815</name>
    <name evidence="8" type="ORF">ASTE57867_9854</name>
</gene>
<reference evidence="7" key="2">
    <citation type="submission" date="2019-06" db="EMBL/GenBank/DDBJ databases">
        <title>Genomics analysis of Aphanomyces spp. identifies a new class of oomycete effector associated with host adaptation.</title>
        <authorList>
            <person name="Gaulin E."/>
        </authorList>
    </citation>
    <scope>NUCLEOTIDE SEQUENCE</scope>
    <source>
        <strain evidence="7">CBS 578.67</strain>
    </source>
</reference>
<evidence type="ECO:0000256" key="3">
    <source>
        <dbReference type="ARBA" id="ARBA00022989"/>
    </source>
</evidence>
<dbReference type="InterPro" id="IPR007274">
    <property type="entry name" value="Cop_transporter"/>
</dbReference>
<evidence type="ECO:0000313" key="7">
    <source>
        <dbReference type="EMBL" id="KAF0699603.1"/>
    </source>
</evidence>
<dbReference type="GO" id="GO:0005375">
    <property type="term" value="F:copper ion transmembrane transporter activity"/>
    <property type="evidence" value="ECO:0007669"/>
    <property type="project" value="UniProtKB-UniRule"/>
</dbReference>
<keyword evidence="9" id="KW-1185">Reference proteome</keyword>
<feature type="signal peptide" evidence="6">
    <location>
        <begin position="1"/>
        <end position="24"/>
    </location>
</feature>
<dbReference type="OrthoDB" id="73901at2759"/>
<proteinExistence type="inferred from homology"/>
<feature type="transmembrane region" description="Helical" evidence="5">
    <location>
        <begin position="279"/>
        <end position="295"/>
    </location>
</feature>
<reference evidence="8 9" key="1">
    <citation type="submission" date="2019-03" db="EMBL/GenBank/DDBJ databases">
        <authorList>
            <person name="Gaulin E."/>
            <person name="Dumas B."/>
        </authorList>
    </citation>
    <scope>NUCLEOTIDE SEQUENCE [LARGE SCALE GENOMIC DNA]</scope>
    <source>
        <strain evidence="8">CBS 568.67</strain>
    </source>
</reference>
<dbReference type="EMBL" id="CAADRA010005188">
    <property type="protein sequence ID" value="VFT86733.1"/>
    <property type="molecule type" value="Genomic_DNA"/>
</dbReference>
<dbReference type="EMBL" id="VJMH01005167">
    <property type="protein sequence ID" value="KAF0699603.1"/>
    <property type="molecule type" value="Genomic_DNA"/>
</dbReference>
<dbReference type="PANTHER" id="PTHR12483:SF27">
    <property type="entry name" value="COPPER TRANSPORT PROTEIN CTR1"/>
    <property type="match status" value="1"/>
</dbReference>
<keyword evidence="5" id="KW-0186">Copper</keyword>
<evidence type="ECO:0000313" key="8">
    <source>
        <dbReference type="EMBL" id="VFT86733.1"/>
    </source>
</evidence>
<protein>
    <recommendedName>
        <fullName evidence="5">Copper transport protein</fullName>
    </recommendedName>
</protein>
<evidence type="ECO:0000256" key="6">
    <source>
        <dbReference type="SAM" id="SignalP"/>
    </source>
</evidence>
<evidence type="ECO:0000256" key="2">
    <source>
        <dbReference type="ARBA" id="ARBA00022692"/>
    </source>
</evidence>
<dbReference type="GO" id="GO:0005886">
    <property type="term" value="C:plasma membrane"/>
    <property type="evidence" value="ECO:0007669"/>
    <property type="project" value="TreeGrafter"/>
</dbReference>
<dbReference type="Proteomes" id="UP000332933">
    <property type="component" value="Unassembled WGS sequence"/>
</dbReference>
<dbReference type="Pfam" id="PF04145">
    <property type="entry name" value="Ctr"/>
    <property type="match status" value="1"/>
</dbReference>
<keyword evidence="2 5" id="KW-0812">Transmembrane</keyword>
<sequence length="313" mass="34920">MAQTCPWQRCVWIWLYLILLITDANVHQDLGETYCPICNMVVQGTPRQLLRGNQALYACEMAGHLQQLLSNPKAFVRDVAAVAALPAPYVNSTLQCPVCHDSHVTHAVELGPHGNQKIFACSEQHATTISLNPADVFIGTPENDTSVYCQGATIMYDGFQSAIHGVCPRLLFHTWVLNSEVKYAAGFLGIVLLGVLLEFWVDMQERLHRRLLRTYTETANADPADWDDNYSLEDKLLPSMPPPRRGLPLWTKAVLALSYMGIMTIAYFIMLVVMSYETGFFFAAIIGVGVGFFFFRDTDQLYPSGNPDPCCST</sequence>
<feature type="transmembrane region" description="Helical" evidence="5">
    <location>
        <begin position="253"/>
        <end position="273"/>
    </location>
</feature>
<dbReference type="AlphaFoldDB" id="A0A485KPJ9"/>
<dbReference type="PANTHER" id="PTHR12483">
    <property type="entry name" value="SOLUTE CARRIER FAMILY 31 COPPER TRANSPORTERS"/>
    <property type="match status" value="1"/>
</dbReference>
<evidence type="ECO:0000256" key="1">
    <source>
        <dbReference type="ARBA" id="ARBA00004141"/>
    </source>
</evidence>
<keyword evidence="5" id="KW-0813">Transport</keyword>
<feature type="transmembrane region" description="Helical" evidence="5">
    <location>
        <begin position="183"/>
        <end position="201"/>
    </location>
</feature>
<keyword evidence="5" id="KW-0406">Ion transport</keyword>
<evidence type="ECO:0000256" key="5">
    <source>
        <dbReference type="RuleBase" id="RU367022"/>
    </source>
</evidence>
<accession>A0A485KPJ9</accession>
<feature type="chain" id="PRO_5033436988" description="Copper transport protein" evidence="6">
    <location>
        <begin position="25"/>
        <end position="313"/>
    </location>
</feature>
<keyword evidence="3 5" id="KW-1133">Transmembrane helix</keyword>